<keyword evidence="1" id="KW-0472">Membrane</keyword>
<feature type="domain" description="Bacterial shufflon protein N-terminal" evidence="2">
    <location>
        <begin position="40"/>
        <end position="245"/>
    </location>
</feature>
<evidence type="ECO:0000313" key="3">
    <source>
        <dbReference type="EMBL" id="OAJ66380.1"/>
    </source>
</evidence>
<accession>A0A1B6VGR0</accession>
<gene>
    <name evidence="3" type="ORF">A0123_03057</name>
</gene>
<dbReference type="PATRIC" id="fig|38307.3.peg.3199"/>
<dbReference type="Proteomes" id="UP000077786">
    <property type="component" value="Unassembled WGS sequence"/>
</dbReference>
<feature type="transmembrane region" description="Helical" evidence="1">
    <location>
        <begin position="6"/>
        <end position="23"/>
    </location>
</feature>
<evidence type="ECO:0000259" key="2">
    <source>
        <dbReference type="Pfam" id="PF04917"/>
    </source>
</evidence>
<evidence type="ECO:0000313" key="4">
    <source>
        <dbReference type="Proteomes" id="UP000077786"/>
    </source>
</evidence>
<dbReference type="RefSeq" id="WP_023945834.1">
    <property type="nucleotide sequence ID" value="NZ_JBDNKK010000006.1"/>
</dbReference>
<reference evidence="3 4" key="1">
    <citation type="submission" date="2016-03" db="EMBL/GenBank/DDBJ databases">
        <title>Draft genome sequence of Gluconobacter cerinus strain CECT 9110.</title>
        <authorList>
            <person name="Sainz F."/>
            <person name="Mas A."/>
            <person name="Torija M.J."/>
        </authorList>
    </citation>
    <scope>NUCLEOTIDE SEQUENCE [LARGE SCALE GENOMIC DNA]</scope>
    <source>
        <strain evidence="3 4">CECT 9110</strain>
    </source>
</reference>
<protein>
    <submittedName>
        <fullName evidence="3">Shufflon protein a</fullName>
    </submittedName>
</protein>
<dbReference type="OrthoDB" id="7220054at2"/>
<dbReference type="EMBL" id="LUTU01000017">
    <property type="protein sequence ID" value="OAJ66380.1"/>
    <property type="molecule type" value="Genomic_DNA"/>
</dbReference>
<name>A0A1B6VGR0_9PROT</name>
<comment type="caution">
    <text evidence="3">The sequence shown here is derived from an EMBL/GenBank/DDBJ whole genome shotgun (WGS) entry which is preliminary data.</text>
</comment>
<keyword evidence="1" id="KW-0812">Transmembrane</keyword>
<organism evidence="3 4">
    <name type="scientific">Gluconobacter cerinus</name>
    <dbReference type="NCBI Taxonomy" id="38307"/>
    <lineage>
        <taxon>Bacteria</taxon>
        <taxon>Pseudomonadati</taxon>
        <taxon>Pseudomonadota</taxon>
        <taxon>Alphaproteobacteria</taxon>
        <taxon>Acetobacterales</taxon>
        <taxon>Acetobacteraceae</taxon>
        <taxon>Gluconobacter</taxon>
    </lineage>
</organism>
<dbReference type="InterPro" id="IPR007001">
    <property type="entry name" value="Shufflon_N"/>
</dbReference>
<sequence length="504" mass="51770">MNTIVALMIATVIGIMILPRYYSMVENGTRQGSLAVTAGQFQDLIRAAGQYENAHTSELTAAIPVGGTTQIALSTLISEHDLPPAFTATNPDGQAWSVYIQQPTSGVLSAVIESSGGTSYIPKDEVSVAAMTGHQGGFVPYDGMLGGLTADTAYGASGTWRFNMAGLPNPGPGHLVGLVSAGAGSSDAGVTTNDYLYRTAVAGHPELNKMLAPLDMGGNTINNANDVNATRGVFAGGNPNGGYGGVKVASAYLYGDDNNAAVRTPGAVFLQHYDGSSADLWAGQGHFGSNIGTRGYDPYVGLPTGWGGGVHSWDGYFEGGLGVGTGGNVSTYVNNQGYVSIGDRLEVQNSVRVMQNGCAFNVGNACFYGDNDNLAIRAPGAAYVQHADGSAADLGAGNVSATTVRLGTDNGNAWPGNGCSPNGALATKNDNSGLLLVCQSGVWRAPQAQISGYVPTTTNGFAGYNRTNSITGGYSCPAGTEDLGIETIWYGNYGYSTLHLCSAQ</sequence>
<proteinExistence type="predicted"/>
<dbReference type="Pfam" id="PF04917">
    <property type="entry name" value="Shufflon_N"/>
    <property type="match status" value="1"/>
</dbReference>
<keyword evidence="1" id="KW-1133">Transmembrane helix</keyword>
<dbReference type="AlphaFoldDB" id="A0A1B6VGR0"/>
<evidence type="ECO:0000256" key="1">
    <source>
        <dbReference type="SAM" id="Phobius"/>
    </source>
</evidence>